<accession>A0ABR9ZPZ3</accession>
<feature type="transmembrane region" description="Helical" evidence="6">
    <location>
        <begin position="382"/>
        <end position="402"/>
    </location>
</feature>
<comment type="subcellular location">
    <subcellularLocation>
        <location evidence="1">Membrane</location>
        <topology evidence="1">Multi-pass membrane protein</topology>
    </subcellularLocation>
</comment>
<evidence type="ECO:0000313" key="8">
    <source>
        <dbReference type="EMBL" id="MBF4692540.1"/>
    </source>
</evidence>
<proteinExistence type="predicted"/>
<name>A0ABR9ZPZ3_9FIRM</name>
<sequence length="496" mass="54119">MFTTSAKSKNTFYYFWVIVSILLMFGFRLVVKPFAGINELGITVLGTFFGVLLATITTGQVFWPSLLGLFSLVWGGFDTGAGILATWFGNPSIQQIIWVMALAGAVADSGVFNLLVPKLLKFKFITGHPTRLLLTLFMAILGFTALFITPTLMLVLMFPLIDSIAELCGVEKNTDLKRIMLLGTYLAAMGSYALPFRGIHLSSIAIISGIMAENGLQFDNGAYLITTLSILTLLLVTFVIFSKYIWKIDMTPLKEFRFSNMDIKEEDLKLNSRQKVLLSFMIVCIVYLLAGLFITNPESTIYAYYNRIGNVWIWIAVYGFLAILKTKEGTPFIDATKILQSKTMWGIITVAGLFTICGRAIASDAYGIKPAIMTVLAPVLGSNSWPVLVILSVVLSATFTNLTNGMPVSFTINAIAFPIACQMQNAGMVNATVLAAASILGAMCAFLTNGSIAYAPLLLGREEITTKFIWTKGLATLGIFIVIACVICISFGFLLA</sequence>
<organism evidence="8 9">
    <name type="scientific">Fusibacter ferrireducens</name>
    <dbReference type="NCBI Taxonomy" id="2785058"/>
    <lineage>
        <taxon>Bacteria</taxon>
        <taxon>Bacillati</taxon>
        <taxon>Bacillota</taxon>
        <taxon>Clostridia</taxon>
        <taxon>Eubacteriales</taxon>
        <taxon>Eubacteriales Family XII. Incertae Sedis</taxon>
        <taxon>Fusibacter</taxon>
    </lineage>
</organism>
<dbReference type="InterPro" id="IPR004680">
    <property type="entry name" value="Cit_transptr-like_dom"/>
</dbReference>
<feature type="transmembrane region" description="Helical" evidence="6">
    <location>
        <begin position="12"/>
        <end position="31"/>
    </location>
</feature>
<dbReference type="Pfam" id="PF03600">
    <property type="entry name" value="CitMHS"/>
    <property type="match status" value="1"/>
</dbReference>
<feature type="transmembrane region" description="Helical" evidence="6">
    <location>
        <begin position="276"/>
        <end position="295"/>
    </location>
</feature>
<evidence type="ECO:0000256" key="2">
    <source>
        <dbReference type="ARBA" id="ARBA00022448"/>
    </source>
</evidence>
<feature type="transmembrane region" description="Helical" evidence="6">
    <location>
        <begin position="43"/>
        <end position="63"/>
    </location>
</feature>
<evidence type="ECO:0000259" key="7">
    <source>
        <dbReference type="Pfam" id="PF03600"/>
    </source>
</evidence>
<protein>
    <recommendedName>
        <fullName evidence="7">Citrate transporter-like domain-containing protein</fullName>
    </recommendedName>
</protein>
<feature type="transmembrane region" description="Helical" evidence="6">
    <location>
        <begin position="301"/>
        <end position="324"/>
    </location>
</feature>
<feature type="transmembrane region" description="Helical" evidence="6">
    <location>
        <begin position="344"/>
        <end position="362"/>
    </location>
</feature>
<evidence type="ECO:0000256" key="6">
    <source>
        <dbReference type="SAM" id="Phobius"/>
    </source>
</evidence>
<keyword evidence="5 6" id="KW-0472">Membrane</keyword>
<dbReference type="RefSeq" id="WP_194700785.1">
    <property type="nucleotide sequence ID" value="NZ_JADKNH010000003.1"/>
</dbReference>
<keyword evidence="4 6" id="KW-1133">Transmembrane helix</keyword>
<evidence type="ECO:0000256" key="4">
    <source>
        <dbReference type="ARBA" id="ARBA00022989"/>
    </source>
</evidence>
<dbReference type="Proteomes" id="UP000614200">
    <property type="component" value="Unassembled WGS sequence"/>
</dbReference>
<evidence type="ECO:0000256" key="5">
    <source>
        <dbReference type="ARBA" id="ARBA00023136"/>
    </source>
</evidence>
<feature type="domain" description="Citrate transporter-like" evidence="7">
    <location>
        <begin position="63"/>
        <end position="441"/>
    </location>
</feature>
<comment type="caution">
    <text evidence="8">The sequence shown here is derived from an EMBL/GenBank/DDBJ whole genome shotgun (WGS) entry which is preliminary data.</text>
</comment>
<feature type="transmembrane region" description="Helical" evidence="6">
    <location>
        <begin position="136"/>
        <end position="161"/>
    </location>
</feature>
<evidence type="ECO:0000313" key="9">
    <source>
        <dbReference type="Proteomes" id="UP000614200"/>
    </source>
</evidence>
<keyword evidence="9" id="KW-1185">Reference proteome</keyword>
<reference evidence="8 9" key="1">
    <citation type="submission" date="2020-11" db="EMBL/GenBank/DDBJ databases">
        <title>Fusibacter basophilias sp. nov.</title>
        <authorList>
            <person name="Qiu D."/>
        </authorList>
    </citation>
    <scope>NUCLEOTIDE SEQUENCE [LARGE SCALE GENOMIC DNA]</scope>
    <source>
        <strain evidence="8 9">Q10-2</strain>
    </source>
</reference>
<keyword evidence="2" id="KW-0813">Transport</keyword>
<feature type="transmembrane region" description="Helical" evidence="6">
    <location>
        <begin position="433"/>
        <end position="454"/>
    </location>
</feature>
<feature type="transmembrane region" description="Helical" evidence="6">
    <location>
        <begin position="474"/>
        <end position="495"/>
    </location>
</feature>
<feature type="transmembrane region" description="Helical" evidence="6">
    <location>
        <begin position="96"/>
        <end position="116"/>
    </location>
</feature>
<evidence type="ECO:0000256" key="3">
    <source>
        <dbReference type="ARBA" id="ARBA00022692"/>
    </source>
</evidence>
<keyword evidence="3 6" id="KW-0812">Transmembrane</keyword>
<evidence type="ECO:0000256" key="1">
    <source>
        <dbReference type="ARBA" id="ARBA00004141"/>
    </source>
</evidence>
<dbReference type="EMBL" id="JADKNH010000003">
    <property type="protein sequence ID" value="MBF4692540.1"/>
    <property type="molecule type" value="Genomic_DNA"/>
</dbReference>
<gene>
    <name evidence="8" type="ORF">ISU02_05395</name>
</gene>
<feature type="transmembrane region" description="Helical" evidence="6">
    <location>
        <begin position="69"/>
        <end position="89"/>
    </location>
</feature>
<feature type="transmembrane region" description="Helical" evidence="6">
    <location>
        <begin position="222"/>
        <end position="246"/>
    </location>
</feature>